<evidence type="ECO:0000313" key="2">
    <source>
        <dbReference type="Proteomes" id="UP001642360"/>
    </source>
</evidence>
<comment type="caution">
    <text evidence="1">The sequence shown here is derived from an EMBL/GenBank/DDBJ whole genome shotgun (WGS) entry which is preliminary data.</text>
</comment>
<reference evidence="1 2" key="1">
    <citation type="submission" date="2024-02" db="EMBL/GenBank/DDBJ databases">
        <authorList>
            <person name="Vignale AGUSTIN F."/>
            <person name="Sosa J E."/>
            <person name="Modenutti C."/>
        </authorList>
    </citation>
    <scope>NUCLEOTIDE SEQUENCE [LARGE SCALE GENOMIC DNA]</scope>
</reference>
<organism evidence="1 2">
    <name type="scientific">Ilex paraguariensis</name>
    <name type="common">yerba mate</name>
    <dbReference type="NCBI Taxonomy" id="185542"/>
    <lineage>
        <taxon>Eukaryota</taxon>
        <taxon>Viridiplantae</taxon>
        <taxon>Streptophyta</taxon>
        <taxon>Embryophyta</taxon>
        <taxon>Tracheophyta</taxon>
        <taxon>Spermatophyta</taxon>
        <taxon>Magnoliopsida</taxon>
        <taxon>eudicotyledons</taxon>
        <taxon>Gunneridae</taxon>
        <taxon>Pentapetalae</taxon>
        <taxon>asterids</taxon>
        <taxon>campanulids</taxon>
        <taxon>Aquifoliales</taxon>
        <taxon>Aquifoliaceae</taxon>
        <taxon>Ilex</taxon>
    </lineage>
</organism>
<dbReference type="Proteomes" id="UP001642360">
    <property type="component" value="Unassembled WGS sequence"/>
</dbReference>
<proteinExistence type="predicted"/>
<name>A0ABC8RBN8_9AQUA</name>
<dbReference type="EMBL" id="CAUOFW020001012">
    <property type="protein sequence ID" value="CAK9140083.1"/>
    <property type="molecule type" value="Genomic_DNA"/>
</dbReference>
<gene>
    <name evidence="1" type="ORF">ILEXP_LOCUS7505</name>
</gene>
<keyword evidence="2" id="KW-1185">Reference proteome</keyword>
<evidence type="ECO:0000313" key="1">
    <source>
        <dbReference type="EMBL" id="CAK9140083.1"/>
    </source>
</evidence>
<protein>
    <submittedName>
        <fullName evidence="1">Uncharacterized protein</fullName>
    </submittedName>
</protein>
<dbReference type="AlphaFoldDB" id="A0ABC8RBN8"/>
<sequence length="106" mass="11436">MARGYKRRGCVLLGFCGWVQQAKKGGGCFAQKRNEGKGVCAQRGRRVGVCWVVESLRRRGMGGIPDNDSGCGYSELGGGDCDCSGGYNELSGYDFDGGNRDRQRDV</sequence>
<accession>A0ABC8RBN8</accession>